<keyword evidence="1" id="KW-0808">Transferase</keyword>
<name>A0A941FCU5_9ACTN</name>
<feature type="compositionally biased region" description="Basic and acidic residues" evidence="2">
    <location>
        <begin position="109"/>
        <end position="121"/>
    </location>
</feature>
<dbReference type="GO" id="GO:0004674">
    <property type="term" value="F:protein serine/threonine kinase activity"/>
    <property type="evidence" value="ECO:0007669"/>
    <property type="project" value="UniProtKB-KW"/>
</dbReference>
<feature type="region of interest" description="Disordered" evidence="2">
    <location>
        <begin position="92"/>
        <end position="121"/>
    </location>
</feature>
<dbReference type="PANTHER" id="PTHR35526">
    <property type="entry name" value="ANTI-SIGMA-F FACTOR RSBW-RELATED"/>
    <property type="match status" value="1"/>
</dbReference>
<keyword evidence="5" id="KW-1185">Reference proteome</keyword>
<proteinExistence type="predicted"/>
<dbReference type="EMBL" id="JAGTPG010000002">
    <property type="protein sequence ID" value="MBR8640459.1"/>
    <property type="molecule type" value="Genomic_DNA"/>
</dbReference>
<reference evidence="4 5" key="1">
    <citation type="submission" date="2021-04" db="EMBL/GenBank/DDBJ databases">
        <title>Characterization of the biosynthetic gene cluster of new lipopeptides with antitumor activity in the genome of the marine Streptomyces PHM034.</title>
        <authorList>
            <person name="Ceniceros A."/>
            <person name="Canedo L."/>
            <person name="Mendez C."/>
            <person name="Olano C."/>
            <person name="Schleissner C."/>
            <person name="Cuevas C."/>
            <person name="De La Calle F."/>
            <person name="Salas J.A."/>
        </authorList>
    </citation>
    <scope>NUCLEOTIDE SEQUENCE [LARGE SCALE GENOMIC DNA]</scope>
    <source>
        <strain evidence="4 5">PHM034</strain>
    </source>
</reference>
<accession>A0A941FCU5</accession>
<dbReference type="InterPro" id="IPR003594">
    <property type="entry name" value="HATPase_dom"/>
</dbReference>
<gene>
    <name evidence="4" type="ORF">KEF29_17045</name>
</gene>
<keyword evidence="1" id="KW-0723">Serine/threonine-protein kinase</keyword>
<dbReference type="InterPro" id="IPR050267">
    <property type="entry name" value="Anti-sigma-factor_SerPK"/>
</dbReference>
<dbReference type="GO" id="GO:0005524">
    <property type="term" value="F:ATP binding"/>
    <property type="evidence" value="ECO:0007669"/>
    <property type="project" value="UniProtKB-KW"/>
</dbReference>
<dbReference type="Gene3D" id="3.30.565.10">
    <property type="entry name" value="Histidine kinase-like ATPase, C-terminal domain"/>
    <property type="match status" value="1"/>
</dbReference>
<organism evidence="4 5">
    <name type="scientific">Streptomyces tuirus</name>
    <dbReference type="NCBI Taxonomy" id="68278"/>
    <lineage>
        <taxon>Bacteria</taxon>
        <taxon>Bacillati</taxon>
        <taxon>Actinomycetota</taxon>
        <taxon>Actinomycetes</taxon>
        <taxon>Kitasatosporales</taxon>
        <taxon>Streptomycetaceae</taxon>
        <taxon>Streptomyces</taxon>
    </lineage>
</organism>
<dbReference type="InterPro" id="IPR036890">
    <property type="entry name" value="HATPase_C_sf"/>
</dbReference>
<keyword evidence="4" id="KW-0547">Nucleotide-binding</keyword>
<dbReference type="SUPFAM" id="SSF55874">
    <property type="entry name" value="ATPase domain of HSP90 chaperone/DNA topoisomerase II/histidine kinase"/>
    <property type="match status" value="1"/>
</dbReference>
<feature type="domain" description="Histidine kinase/HSP90-like ATPase" evidence="3">
    <location>
        <begin position="2"/>
        <end position="88"/>
    </location>
</feature>
<dbReference type="PANTHER" id="PTHR35526:SF3">
    <property type="entry name" value="ANTI-SIGMA-F FACTOR RSBW"/>
    <property type="match status" value="1"/>
</dbReference>
<evidence type="ECO:0000313" key="5">
    <source>
        <dbReference type="Proteomes" id="UP000682308"/>
    </source>
</evidence>
<keyword evidence="4" id="KW-0067">ATP-binding</keyword>
<evidence type="ECO:0000259" key="3">
    <source>
        <dbReference type="Pfam" id="PF13581"/>
    </source>
</evidence>
<dbReference type="Pfam" id="PF13581">
    <property type="entry name" value="HATPase_c_2"/>
    <property type="match status" value="1"/>
</dbReference>
<evidence type="ECO:0000313" key="4">
    <source>
        <dbReference type="EMBL" id="MBR8640459.1"/>
    </source>
</evidence>
<keyword evidence="1" id="KW-0418">Kinase</keyword>
<feature type="compositionally biased region" description="Low complexity" evidence="2">
    <location>
        <begin position="92"/>
        <end position="108"/>
    </location>
</feature>
<evidence type="ECO:0000256" key="2">
    <source>
        <dbReference type="SAM" id="MobiDB-lite"/>
    </source>
</evidence>
<dbReference type="AlphaFoldDB" id="A0A941FCU5"/>
<comment type="caution">
    <text evidence="4">The sequence shown here is derived from an EMBL/GenBank/DDBJ whole genome shotgun (WGS) entry which is preliminary data.</text>
</comment>
<sequence>MARARKDVSELLVAWGLVEEAFVTELVVSELVTNAIRYATGPIRLQLIKEQTLICEVSDGSSTAPHLRRARLSDEGGRGLFMVAELTRRWGPATSARARPSGRSSPSAHPERPAAERPHPC</sequence>
<protein>
    <submittedName>
        <fullName evidence="4">ATP-binding protein</fullName>
    </submittedName>
</protein>
<dbReference type="CDD" id="cd16936">
    <property type="entry name" value="HATPase_RsbW-like"/>
    <property type="match status" value="1"/>
</dbReference>
<evidence type="ECO:0000256" key="1">
    <source>
        <dbReference type="ARBA" id="ARBA00022527"/>
    </source>
</evidence>
<dbReference type="Proteomes" id="UP000682308">
    <property type="component" value="Unassembled WGS sequence"/>
</dbReference>